<dbReference type="GeneID" id="73471555"/>
<evidence type="ECO:0000256" key="3">
    <source>
        <dbReference type="ARBA" id="ARBA00022857"/>
    </source>
</evidence>
<protein>
    <recommendedName>
        <fullName evidence="7">Thiol-specific monooxygenase</fullName>
    </recommendedName>
</protein>
<evidence type="ECO:0008006" key="7">
    <source>
        <dbReference type="Google" id="ProtNLM"/>
    </source>
</evidence>
<dbReference type="InterPro" id="IPR020946">
    <property type="entry name" value="Flavin_mOase-like"/>
</dbReference>
<proteinExistence type="predicted"/>
<dbReference type="GO" id="GO:0050660">
    <property type="term" value="F:flavin adenine dinucleotide binding"/>
    <property type="evidence" value="ECO:0007669"/>
    <property type="project" value="InterPro"/>
</dbReference>
<dbReference type="GO" id="GO:0004499">
    <property type="term" value="F:N,N-dimethylaniline monooxygenase activity"/>
    <property type="evidence" value="ECO:0007669"/>
    <property type="project" value="InterPro"/>
</dbReference>
<keyword evidence="4" id="KW-0560">Oxidoreductase</keyword>
<dbReference type="PANTHER" id="PTHR23023">
    <property type="entry name" value="DIMETHYLANILINE MONOOXYGENASE"/>
    <property type="match status" value="1"/>
</dbReference>
<dbReference type="RefSeq" id="XP_049261930.1">
    <property type="nucleotide sequence ID" value="XM_049408748.1"/>
</dbReference>
<accession>A0A8J5UJD9</accession>
<dbReference type="Proteomes" id="UP000694255">
    <property type="component" value="Unassembled WGS sequence"/>
</dbReference>
<dbReference type="OrthoDB" id="66881at2759"/>
<reference evidence="5 6" key="1">
    <citation type="journal article" date="2021" name="DNA Res.">
        <title>Genome analysis of Candida subhashii reveals its hybrid nature and dual mitochondrial genome conformations.</title>
        <authorList>
            <person name="Mixao V."/>
            <person name="Hegedusova E."/>
            <person name="Saus E."/>
            <person name="Pryszcz L.P."/>
            <person name="Cillingova A."/>
            <person name="Nosek J."/>
            <person name="Gabaldon T."/>
        </authorList>
    </citation>
    <scope>NUCLEOTIDE SEQUENCE [LARGE SCALE GENOMIC DNA]</scope>
    <source>
        <strain evidence="5 6">CBS 10753</strain>
    </source>
</reference>
<gene>
    <name evidence="5" type="ORF">J8A68_004755</name>
</gene>
<keyword evidence="3" id="KW-0521">NADP</keyword>
<evidence type="ECO:0000313" key="5">
    <source>
        <dbReference type="EMBL" id="KAG7661697.1"/>
    </source>
</evidence>
<dbReference type="AlphaFoldDB" id="A0A8J5UJD9"/>
<organism evidence="5 6">
    <name type="scientific">[Candida] subhashii</name>
    <dbReference type="NCBI Taxonomy" id="561895"/>
    <lineage>
        <taxon>Eukaryota</taxon>
        <taxon>Fungi</taxon>
        <taxon>Dikarya</taxon>
        <taxon>Ascomycota</taxon>
        <taxon>Saccharomycotina</taxon>
        <taxon>Pichiomycetes</taxon>
        <taxon>Debaryomycetaceae</taxon>
        <taxon>Spathaspora</taxon>
    </lineage>
</organism>
<comment type="caution">
    <text evidence="5">The sequence shown here is derived from an EMBL/GenBank/DDBJ whole genome shotgun (WGS) entry which is preliminary data.</text>
</comment>
<evidence type="ECO:0000256" key="1">
    <source>
        <dbReference type="ARBA" id="ARBA00022630"/>
    </source>
</evidence>
<evidence type="ECO:0000313" key="6">
    <source>
        <dbReference type="Proteomes" id="UP000694255"/>
    </source>
</evidence>
<evidence type="ECO:0000256" key="2">
    <source>
        <dbReference type="ARBA" id="ARBA00022827"/>
    </source>
</evidence>
<dbReference type="PIRSF" id="PIRSF000332">
    <property type="entry name" value="FMO"/>
    <property type="match status" value="1"/>
</dbReference>
<dbReference type="InterPro" id="IPR050346">
    <property type="entry name" value="FMO-like"/>
</dbReference>
<dbReference type="GO" id="GO:0050661">
    <property type="term" value="F:NADP binding"/>
    <property type="evidence" value="ECO:0007669"/>
    <property type="project" value="InterPro"/>
</dbReference>
<keyword evidence="6" id="KW-1185">Reference proteome</keyword>
<evidence type="ECO:0000256" key="4">
    <source>
        <dbReference type="ARBA" id="ARBA00023002"/>
    </source>
</evidence>
<dbReference type="Pfam" id="PF00743">
    <property type="entry name" value="FMO-like"/>
    <property type="match status" value="2"/>
</dbReference>
<dbReference type="InterPro" id="IPR000960">
    <property type="entry name" value="Flavin_mOase"/>
</dbReference>
<name>A0A8J5UJD9_9ASCO</name>
<dbReference type="EMBL" id="JAGSYN010000214">
    <property type="protein sequence ID" value="KAG7661697.1"/>
    <property type="molecule type" value="Genomic_DNA"/>
</dbReference>
<keyword evidence="2" id="KW-0274">FAD</keyword>
<keyword evidence="1" id="KW-0285">Flavoprotein</keyword>
<sequence>MTIPNIHESIGQIQSIAVIGAGAAGASVIKALMSENKFLQIQGFEKRSTFGGLWNHSTITDSSIIPIPSESPSIDLQPVKTPADEYIYPTAVYDDLDTNVPKDIMSYGGLEFREELPIFPDRRDVLEYINEYSEEILPYVRFNTKVVSVEQVEEYKWKVVSRPINDSTQGGKLDQEDLCEVYDAVVLAAGNYEVPYIPDRPGLEEWNQSFPGSVTHVKSYRNPGQFANVTGEIIIVGNSASAGDLAYQLVSELKRPVYKSRRSETLLPAGKSDLITEVADIKCFNPDEKSIELVDGKIISNVGAVVFCTGYIKSFPFFKPNPAYPLLTDGHKVHGTYNHVILYHYPNLAIIGLPKFVLPMRTNETQACWLAKVWAGKVKLPSLEAMSQWESDRTSRMNDRYFHNLIFPEDVQYCNGLIDQIVKSGGKGLMPHEWNKEQTSVRGNMKKIKEAYIEYRAKTGKRASSYEELVEAGVLDTVMLSDDTLKEFGFTF</sequence>